<dbReference type="SMART" id="SM00388">
    <property type="entry name" value="HisKA"/>
    <property type="match status" value="1"/>
</dbReference>
<dbReference type="SMART" id="SM00387">
    <property type="entry name" value="HATPase_c"/>
    <property type="match status" value="1"/>
</dbReference>
<dbReference type="GO" id="GO:0005886">
    <property type="term" value="C:plasma membrane"/>
    <property type="evidence" value="ECO:0007669"/>
    <property type="project" value="UniProtKB-SubCell"/>
</dbReference>
<dbReference type="Pfam" id="PF00512">
    <property type="entry name" value="HisKA"/>
    <property type="match status" value="1"/>
</dbReference>
<gene>
    <name evidence="15" type="ORF">BJ975_001789</name>
    <name evidence="14" type="ORF">IDH50_12325</name>
</gene>
<evidence type="ECO:0000313" key="16">
    <source>
        <dbReference type="Proteomes" id="UP000587211"/>
    </source>
</evidence>
<dbReference type="Proteomes" id="UP000659061">
    <property type="component" value="Unassembled WGS sequence"/>
</dbReference>
<accession>A0A8I0FUX9</accession>
<dbReference type="EMBL" id="JACBZN010000001">
    <property type="protein sequence ID" value="NYI38414.1"/>
    <property type="molecule type" value="Genomic_DNA"/>
</dbReference>
<keyword evidence="7 14" id="KW-0418">Kinase</keyword>
<dbReference type="PANTHER" id="PTHR45436">
    <property type="entry name" value="SENSOR HISTIDINE KINASE YKOH"/>
    <property type="match status" value="1"/>
</dbReference>
<evidence type="ECO:0000256" key="3">
    <source>
        <dbReference type="ARBA" id="ARBA00012438"/>
    </source>
</evidence>
<dbReference type="Pfam" id="PF00672">
    <property type="entry name" value="HAMP"/>
    <property type="match status" value="1"/>
</dbReference>
<dbReference type="InterPro" id="IPR036097">
    <property type="entry name" value="HisK_dim/P_sf"/>
</dbReference>
<comment type="subcellular location">
    <subcellularLocation>
        <location evidence="2">Cell membrane</location>
    </subcellularLocation>
</comment>
<dbReference type="Gene3D" id="1.10.287.130">
    <property type="match status" value="1"/>
</dbReference>
<evidence type="ECO:0000256" key="4">
    <source>
        <dbReference type="ARBA" id="ARBA00022553"/>
    </source>
</evidence>
<sequence length="460" mass="49775">MVRPGRPSFSVRSRLIAAIGLLVGAALLAAGVSMWVVESRRIDQSIDAAISQEFAEFRTAFATEPTVGADARLSEFLARTLPDDGEIVWMFPTTGGPSYIGDADRNLLDSPRFSALVEDLRATGGLRDFTAGGERYRVGVLPVQQGDAAAALVVTRDRTEATEQLNDLLITYALVGLLALVVVLAASSWLAGRLLQPLSRLRDTARDISAGSLDERLEVTGHDDLTDLQVTFNDMLDRLEAAFSTQRQMLDDAGHELRTPLTVLRGHIELMDPDDPAEVDETKALLLDEIDRMSRLVDELLVLAKARRPDFIRLEPVDLQTLGEGVAARSRALADRDWRTDLSAVGEAMLDGQRITQALLQFADNAVRHTQDGDTITIGSGATSSSIELWVADTGPGVPTELRDEIFDRFTTTGSHDGFGLGLSIVSAIAEAHGGTVVLDDPPTGSGAVFRLRLPRVQDR</sequence>
<evidence type="ECO:0000256" key="9">
    <source>
        <dbReference type="ARBA" id="ARBA00023012"/>
    </source>
</evidence>
<dbReference type="InterPro" id="IPR050428">
    <property type="entry name" value="TCS_sensor_his_kinase"/>
</dbReference>
<dbReference type="InterPro" id="IPR003660">
    <property type="entry name" value="HAMP_dom"/>
</dbReference>
<keyword evidence="16" id="KW-1185">Reference proteome</keyword>
<dbReference type="SUPFAM" id="SSF55874">
    <property type="entry name" value="ATPase domain of HSP90 chaperone/DNA topoisomerase II/histidine kinase"/>
    <property type="match status" value="1"/>
</dbReference>
<protein>
    <recommendedName>
        <fullName evidence="3">histidine kinase</fullName>
        <ecNumber evidence="3">2.7.13.3</ecNumber>
    </recommendedName>
</protein>
<dbReference type="InterPro" id="IPR005467">
    <property type="entry name" value="His_kinase_dom"/>
</dbReference>
<dbReference type="InterPro" id="IPR004358">
    <property type="entry name" value="Sig_transdc_His_kin-like_C"/>
</dbReference>
<dbReference type="GO" id="GO:0000155">
    <property type="term" value="F:phosphorelay sensor kinase activity"/>
    <property type="evidence" value="ECO:0007669"/>
    <property type="project" value="InterPro"/>
</dbReference>
<keyword evidence="4" id="KW-0597">Phosphoprotein</keyword>
<dbReference type="InterPro" id="IPR036890">
    <property type="entry name" value="HATPase_C_sf"/>
</dbReference>
<dbReference type="PRINTS" id="PR00344">
    <property type="entry name" value="BCTRLSENSOR"/>
</dbReference>
<dbReference type="Gene3D" id="6.10.340.10">
    <property type="match status" value="1"/>
</dbReference>
<keyword evidence="5" id="KW-0808">Transferase</keyword>
<evidence type="ECO:0000256" key="1">
    <source>
        <dbReference type="ARBA" id="ARBA00000085"/>
    </source>
</evidence>
<dbReference type="CDD" id="cd06225">
    <property type="entry name" value="HAMP"/>
    <property type="match status" value="1"/>
</dbReference>
<dbReference type="AlphaFoldDB" id="A0A8I0FUX9"/>
<evidence type="ECO:0000256" key="10">
    <source>
        <dbReference type="ARBA" id="ARBA00023136"/>
    </source>
</evidence>
<organism evidence="14 17">
    <name type="scientific">Aeromicrobium tamlense</name>
    <dbReference type="NCBI Taxonomy" id="375541"/>
    <lineage>
        <taxon>Bacteria</taxon>
        <taxon>Bacillati</taxon>
        <taxon>Actinomycetota</taxon>
        <taxon>Actinomycetes</taxon>
        <taxon>Propionibacteriales</taxon>
        <taxon>Nocardioidaceae</taxon>
        <taxon>Aeromicrobium</taxon>
    </lineage>
</organism>
<dbReference type="InterPro" id="IPR003661">
    <property type="entry name" value="HisK_dim/P_dom"/>
</dbReference>
<dbReference type="InterPro" id="IPR003594">
    <property type="entry name" value="HATPase_dom"/>
</dbReference>
<name>A0A8I0FUX9_9ACTN</name>
<dbReference type="PROSITE" id="PS50885">
    <property type="entry name" value="HAMP"/>
    <property type="match status" value="1"/>
</dbReference>
<reference evidence="15 16" key="1">
    <citation type="submission" date="2020-07" db="EMBL/GenBank/DDBJ databases">
        <title>Sequencing the genomes of 1000 actinobacteria strains.</title>
        <authorList>
            <person name="Klenk H.-P."/>
        </authorList>
    </citation>
    <scope>NUCLEOTIDE SEQUENCE [LARGE SCALE GENOMIC DNA]</scope>
    <source>
        <strain evidence="15 16">DSM 19087</strain>
    </source>
</reference>
<feature type="domain" description="Histidine kinase" evidence="12">
    <location>
        <begin position="252"/>
        <end position="458"/>
    </location>
</feature>
<proteinExistence type="predicted"/>
<dbReference type="PROSITE" id="PS50109">
    <property type="entry name" value="HIS_KIN"/>
    <property type="match status" value="1"/>
</dbReference>
<dbReference type="Pfam" id="PF02518">
    <property type="entry name" value="HATPase_c"/>
    <property type="match status" value="1"/>
</dbReference>
<evidence type="ECO:0000259" key="12">
    <source>
        <dbReference type="PROSITE" id="PS50109"/>
    </source>
</evidence>
<dbReference type="EMBL" id="JACWMT010000002">
    <property type="protein sequence ID" value="MBD1271022.1"/>
    <property type="molecule type" value="Genomic_DNA"/>
</dbReference>
<evidence type="ECO:0000256" key="5">
    <source>
        <dbReference type="ARBA" id="ARBA00022679"/>
    </source>
</evidence>
<keyword evidence="8 11" id="KW-1133">Transmembrane helix</keyword>
<feature type="transmembrane region" description="Helical" evidence="11">
    <location>
        <begin position="169"/>
        <end position="192"/>
    </location>
</feature>
<evidence type="ECO:0000256" key="2">
    <source>
        <dbReference type="ARBA" id="ARBA00004236"/>
    </source>
</evidence>
<feature type="domain" description="HAMP" evidence="13">
    <location>
        <begin position="192"/>
        <end position="244"/>
    </location>
</feature>
<dbReference type="CDD" id="cd00082">
    <property type="entry name" value="HisKA"/>
    <property type="match status" value="1"/>
</dbReference>
<dbReference type="SMART" id="SM00304">
    <property type="entry name" value="HAMP"/>
    <property type="match status" value="1"/>
</dbReference>
<evidence type="ECO:0000256" key="11">
    <source>
        <dbReference type="SAM" id="Phobius"/>
    </source>
</evidence>
<evidence type="ECO:0000256" key="6">
    <source>
        <dbReference type="ARBA" id="ARBA00022692"/>
    </source>
</evidence>
<keyword evidence="10 11" id="KW-0472">Membrane</keyword>
<evidence type="ECO:0000256" key="8">
    <source>
        <dbReference type="ARBA" id="ARBA00022989"/>
    </source>
</evidence>
<dbReference type="FunFam" id="1.10.287.130:FF:000001">
    <property type="entry name" value="Two-component sensor histidine kinase"/>
    <property type="match status" value="1"/>
</dbReference>
<evidence type="ECO:0000313" key="14">
    <source>
        <dbReference type="EMBL" id="MBD1271022.1"/>
    </source>
</evidence>
<evidence type="ECO:0000313" key="17">
    <source>
        <dbReference type="Proteomes" id="UP000659061"/>
    </source>
</evidence>
<evidence type="ECO:0000256" key="7">
    <source>
        <dbReference type="ARBA" id="ARBA00022777"/>
    </source>
</evidence>
<comment type="catalytic activity">
    <reaction evidence="1">
        <text>ATP + protein L-histidine = ADP + protein N-phospho-L-histidine.</text>
        <dbReference type="EC" id="2.7.13.3"/>
    </reaction>
</comment>
<dbReference type="PANTHER" id="PTHR45436:SF5">
    <property type="entry name" value="SENSOR HISTIDINE KINASE TRCS"/>
    <property type="match status" value="1"/>
</dbReference>
<reference evidence="14" key="2">
    <citation type="submission" date="2020-09" db="EMBL/GenBank/DDBJ databases">
        <title>Novel species in genus Aeromicrobium.</title>
        <authorList>
            <person name="Zhang G."/>
        </authorList>
    </citation>
    <scope>NUCLEOTIDE SEQUENCE</scope>
    <source>
        <strain evidence="14">SSW1-57</strain>
    </source>
</reference>
<dbReference type="SUPFAM" id="SSF158472">
    <property type="entry name" value="HAMP domain-like"/>
    <property type="match status" value="1"/>
</dbReference>
<dbReference type="Proteomes" id="UP000587211">
    <property type="component" value="Unassembled WGS sequence"/>
</dbReference>
<dbReference type="SUPFAM" id="SSF47384">
    <property type="entry name" value="Homodimeric domain of signal transducing histidine kinase"/>
    <property type="match status" value="1"/>
</dbReference>
<keyword evidence="9" id="KW-0902">Two-component regulatory system</keyword>
<evidence type="ECO:0000313" key="15">
    <source>
        <dbReference type="EMBL" id="NYI38414.1"/>
    </source>
</evidence>
<evidence type="ECO:0000259" key="13">
    <source>
        <dbReference type="PROSITE" id="PS50885"/>
    </source>
</evidence>
<keyword evidence="6 11" id="KW-0812">Transmembrane</keyword>
<dbReference type="EC" id="2.7.13.3" evidence="3"/>
<dbReference type="RefSeq" id="WP_179425092.1">
    <property type="nucleotide sequence ID" value="NZ_BAAAMP010000001.1"/>
</dbReference>
<dbReference type="CDD" id="cd00075">
    <property type="entry name" value="HATPase"/>
    <property type="match status" value="1"/>
</dbReference>
<dbReference type="Gene3D" id="3.30.565.10">
    <property type="entry name" value="Histidine kinase-like ATPase, C-terminal domain"/>
    <property type="match status" value="1"/>
</dbReference>
<comment type="caution">
    <text evidence="14">The sequence shown here is derived from an EMBL/GenBank/DDBJ whole genome shotgun (WGS) entry which is preliminary data.</text>
</comment>